<proteinExistence type="predicted"/>
<accession>A0A9W6SQW9</accession>
<name>A0A9W6SQW9_9ACTN</name>
<dbReference type="AlphaFoldDB" id="A0A9W6SQW9"/>
<dbReference type="RefSeq" id="WP_285665346.1">
    <property type="nucleotide sequence ID" value="NZ_BSTX01000003.1"/>
</dbReference>
<evidence type="ECO:0000256" key="1">
    <source>
        <dbReference type="SAM" id="MobiDB-lite"/>
    </source>
</evidence>
<keyword evidence="3" id="KW-1185">Reference proteome</keyword>
<comment type="caution">
    <text evidence="2">The sequence shown here is derived from an EMBL/GenBank/DDBJ whole genome shotgun (WGS) entry which is preliminary data.</text>
</comment>
<feature type="compositionally biased region" description="Low complexity" evidence="1">
    <location>
        <begin position="1"/>
        <end position="11"/>
    </location>
</feature>
<evidence type="ECO:0000313" key="3">
    <source>
        <dbReference type="Proteomes" id="UP001165079"/>
    </source>
</evidence>
<dbReference type="Proteomes" id="UP001165079">
    <property type="component" value="Unassembled WGS sequence"/>
</dbReference>
<dbReference type="EMBL" id="BSTX01000003">
    <property type="protein sequence ID" value="GLZ80222.1"/>
    <property type="molecule type" value="Genomic_DNA"/>
</dbReference>
<sequence length="78" mass="8439">MSDEWTPYPGHDPAHPPPGATPGSCLACQGTGRTWREYMALGPLAALDLDPGEVGTVPVLGPCRFCRGHGWTWHTKLR</sequence>
<organism evidence="2 3">
    <name type="scientific">Actinorhabdospora filicis</name>
    <dbReference type="NCBI Taxonomy" id="1785913"/>
    <lineage>
        <taxon>Bacteria</taxon>
        <taxon>Bacillati</taxon>
        <taxon>Actinomycetota</taxon>
        <taxon>Actinomycetes</taxon>
        <taxon>Micromonosporales</taxon>
        <taxon>Micromonosporaceae</taxon>
        <taxon>Actinorhabdospora</taxon>
    </lineage>
</organism>
<feature type="region of interest" description="Disordered" evidence="1">
    <location>
        <begin position="1"/>
        <end position="25"/>
    </location>
</feature>
<gene>
    <name evidence="2" type="ORF">Afil01_50290</name>
</gene>
<reference evidence="2" key="1">
    <citation type="submission" date="2023-03" db="EMBL/GenBank/DDBJ databases">
        <title>Actinorhabdospora filicis NBRC 111898.</title>
        <authorList>
            <person name="Ichikawa N."/>
            <person name="Sato H."/>
            <person name="Tonouchi N."/>
        </authorList>
    </citation>
    <scope>NUCLEOTIDE SEQUENCE</scope>
    <source>
        <strain evidence="2">NBRC 111898</strain>
    </source>
</reference>
<protein>
    <submittedName>
        <fullName evidence="2">Uncharacterized protein</fullName>
    </submittedName>
</protein>
<evidence type="ECO:0000313" key="2">
    <source>
        <dbReference type="EMBL" id="GLZ80222.1"/>
    </source>
</evidence>